<dbReference type="AlphaFoldDB" id="A0A6M0SIN3"/>
<comment type="catalytic activity">
    <reaction evidence="10 12">
        <text>ATP + H2O = ADP + phosphate + H(+)</text>
        <dbReference type="Rhea" id="RHEA:13065"/>
        <dbReference type="ChEBI" id="CHEBI:15377"/>
        <dbReference type="ChEBI" id="CHEBI:15378"/>
        <dbReference type="ChEBI" id="CHEBI:30616"/>
        <dbReference type="ChEBI" id="CHEBI:43474"/>
        <dbReference type="ChEBI" id="CHEBI:456216"/>
        <dbReference type="EC" id="5.6.2.3"/>
    </reaction>
</comment>
<evidence type="ECO:0000256" key="2">
    <source>
        <dbReference type="ARBA" id="ARBA00022515"/>
    </source>
</evidence>
<keyword evidence="5 12" id="KW-0378">Hydrolase</keyword>
<dbReference type="InterPro" id="IPR016136">
    <property type="entry name" value="DNA_helicase_N/primase_C"/>
</dbReference>
<keyword evidence="7 12" id="KW-0067">ATP-binding</keyword>
<dbReference type="GO" id="GO:0005829">
    <property type="term" value="C:cytosol"/>
    <property type="evidence" value="ECO:0007669"/>
    <property type="project" value="TreeGrafter"/>
</dbReference>
<dbReference type="Pfam" id="PF00772">
    <property type="entry name" value="DnaB"/>
    <property type="match status" value="1"/>
</dbReference>
<evidence type="ECO:0000256" key="9">
    <source>
        <dbReference type="ARBA" id="ARBA00023235"/>
    </source>
</evidence>
<dbReference type="InterPro" id="IPR036185">
    <property type="entry name" value="DNA_heli_DnaB-like_N_sf"/>
</dbReference>
<dbReference type="PROSITE" id="PS51199">
    <property type="entry name" value="SF4_HELICASE"/>
    <property type="match status" value="1"/>
</dbReference>
<protein>
    <recommendedName>
        <fullName evidence="11 12">Replicative DNA helicase</fullName>
        <ecNumber evidence="11 12">5.6.2.3</ecNumber>
    </recommendedName>
</protein>
<keyword evidence="4 12" id="KW-0547">Nucleotide-binding</keyword>
<organism evidence="14 15">
    <name type="scientific">Clostridium botulinum</name>
    <dbReference type="NCBI Taxonomy" id="1491"/>
    <lineage>
        <taxon>Bacteria</taxon>
        <taxon>Bacillati</taxon>
        <taxon>Bacillota</taxon>
        <taxon>Clostridia</taxon>
        <taxon>Eubacteriales</taxon>
        <taxon>Clostridiaceae</taxon>
        <taxon>Clostridium</taxon>
    </lineage>
</organism>
<evidence type="ECO:0000256" key="12">
    <source>
        <dbReference type="RuleBase" id="RU362085"/>
    </source>
</evidence>
<dbReference type="RefSeq" id="WP_252233059.1">
    <property type="nucleotide sequence ID" value="NZ_QRCW01000017.1"/>
</dbReference>
<dbReference type="EMBL" id="SGKU01000001">
    <property type="protein sequence ID" value="NFA41003.1"/>
    <property type="molecule type" value="Genomic_DNA"/>
</dbReference>
<dbReference type="GO" id="GO:0005524">
    <property type="term" value="F:ATP binding"/>
    <property type="evidence" value="ECO:0007669"/>
    <property type="project" value="UniProtKB-UniRule"/>
</dbReference>
<evidence type="ECO:0000256" key="11">
    <source>
        <dbReference type="NCBIfam" id="TIGR00665"/>
    </source>
</evidence>
<evidence type="ECO:0000313" key="15">
    <source>
        <dbReference type="Proteomes" id="UP000472355"/>
    </source>
</evidence>
<dbReference type="GO" id="GO:0003677">
    <property type="term" value="F:DNA binding"/>
    <property type="evidence" value="ECO:0007669"/>
    <property type="project" value="UniProtKB-UniRule"/>
</dbReference>
<dbReference type="GO" id="GO:0043139">
    <property type="term" value="F:5'-3' DNA helicase activity"/>
    <property type="evidence" value="ECO:0007669"/>
    <property type="project" value="UniProtKB-EC"/>
</dbReference>
<keyword evidence="3 12" id="KW-0235">DNA replication</keyword>
<dbReference type="EC" id="5.6.2.3" evidence="11 12"/>
<keyword evidence="9" id="KW-0413">Isomerase</keyword>
<evidence type="ECO:0000256" key="4">
    <source>
        <dbReference type="ARBA" id="ARBA00022741"/>
    </source>
</evidence>
<dbReference type="CDD" id="cd00984">
    <property type="entry name" value="DnaB_C"/>
    <property type="match status" value="1"/>
</dbReference>
<evidence type="ECO:0000256" key="10">
    <source>
        <dbReference type="ARBA" id="ARBA00048954"/>
    </source>
</evidence>
<dbReference type="NCBIfam" id="TIGR00665">
    <property type="entry name" value="DnaB"/>
    <property type="match status" value="1"/>
</dbReference>
<dbReference type="PANTHER" id="PTHR30153:SF2">
    <property type="entry name" value="REPLICATIVE DNA HELICASE"/>
    <property type="match status" value="1"/>
</dbReference>
<dbReference type="InterPro" id="IPR007692">
    <property type="entry name" value="DNA_helicase_DnaB"/>
</dbReference>
<feature type="domain" description="SF4 helicase" evidence="13">
    <location>
        <begin position="175"/>
        <end position="437"/>
    </location>
</feature>
<keyword evidence="8 12" id="KW-0238">DNA-binding</keyword>
<dbReference type="InterPro" id="IPR027417">
    <property type="entry name" value="P-loop_NTPase"/>
</dbReference>
<dbReference type="SUPFAM" id="SSF52540">
    <property type="entry name" value="P-loop containing nucleoside triphosphate hydrolases"/>
    <property type="match status" value="1"/>
</dbReference>
<keyword evidence="2 12" id="KW-0639">Primosome</keyword>
<comment type="similarity">
    <text evidence="1 12">Belongs to the helicase family. DnaB subfamily.</text>
</comment>
<evidence type="ECO:0000256" key="8">
    <source>
        <dbReference type="ARBA" id="ARBA00023125"/>
    </source>
</evidence>
<dbReference type="PANTHER" id="PTHR30153">
    <property type="entry name" value="REPLICATIVE DNA HELICASE DNAB"/>
    <property type="match status" value="1"/>
</dbReference>
<evidence type="ECO:0000313" key="14">
    <source>
        <dbReference type="EMBL" id="NFA41003.1"/>
    </source>
</evidence>
<reference evidence="14 15" key="1">
    <citation type="submission" date="2019-02" db="EMBL/GenBank/DDBJ databases">
        <title>Genome sequencing of Clostridium botulinum clinical isolates.</title>
        <authorList>
            <person name="Brunt J."/>
            <person name="Van Vliet A.H.M."/>
            <person name="Stringer S.C."/>
            <person name="Grant K.A."/>
            <person name="Carter A.C."/>
            <person name="Peck M.W."/>
        </authorList>
    </citation>
    <scope>NUCLEOTIDE SEQUENCE [LARGE SCALE GENOMIC DNA]</scope>
    <source>
        <strain evidence="14 15">H113700579</strain>
    </source>
</reference>
<dbReference type="InterPro" id="IPR007694">
    <property type="entry name" value="DNA_helicase_DnaB-like_C"/>
</dbReference>
<dbReference type="SUPFAM" id="SSF48024">
    <property type="entry name" value="N-terminal domain of DnaB helicase"/>
    <property type="match status" value="1"/>
</dbReference>
<dbReference type="Gene3D" id="3.40.50.300">
    <property type="entry name" value="P-loop containing nucleotide triphosphate hydrolases"/>
    <property type="match status" value="1"/>
</dbReference>
<accession>A0A6M0SIN3</accession>
<sequence length="438" mass="49355">MQEINRVLPNSIEAEQTLLGCIISSIDKFLEVDAIVHELDFYVDKHKKIYGAIKNLVNRGVTVDAITLMEELKSRNMLMLCGGASYITELSLSGINYSNIVSYAEIIREKSNRRKLIKAGQTLISKSFDEDINLVLEETEKELYNVEASKESNEIVPISKAVEKSLELLEERYKTGGKLKGISTGFKELDELSSGLKEKDFIIVAARPSMGKTAFALNIGQAASKHGSVAIFSLEMSRDQLMDRLLAAKCMVQFTKITNGTLNEKEFLDVSNGANNLGTRKLFIDDEASLLSDIKAKCRKLKLQQGLNVVIIDYLQLIRVNIKTNSREQEVSHISRELKALAKELGITVIALSQLSRAPEQRVDHRPMLSDLRESGSIEQDADIIHFLYRDEYYNKESEDRNIAEVITAKNRNGITRTTKLAWLGQYQRFGTLDVIRR</sequence>
<comment type="function">
    <text evidence="12">The main replicative DNA helicase, it participates in initiation and elongation during chromosome replication. Travels ahead of the DNA replisome, separating dsDNA into templates for DNA synthesis. A processive ATP-dependent 5'-3' DNA helicase it has DNA-dependent ATPase activity.</text>
</comment>
<dbReference type="Pfam" id="PF03796">
    <property type="entry name" value="DnaB_C"/>
    <property type="match status" value="1"/>
</dbReference>
<dbReference type="GO" id="GO:0006269">
    <property type="term" value="P:DNA replication, synthesis of primer"/>
    <property type="evidence" value="ECO:0007669"/>
    <property type="project" value="UniProtKB-UniRule"/>
</dbReference>
<dbReference type="GO" id="GO:1990077">
    <property type="term" value="C:primosome complex"/>
    <property type="evidence" value="ECO:0007669"/>
    <property type="project" value="UniProtKB-UniRule"/>
</dbReference>
<gene>
    <name evidence="14" type="primary">dnaB</name>
    <name evidence="14" type="ORF">EXM65_00090</name>
</gene>
<name>A0A6M0SIN3_CLOBO</name>
<evidence type="ECO:0000256" key="3">
    <source>
        <dbReference type="ARBA" id="ARBA00022705"/>
    </source>
</evidence>
<comment type="caution">
    <text evidence="14">The sequence shown here is derived from an EMBL/GenBank/DDBJ whole genome shotgun (WGS) entry which is preliminary data.</text>
</comment>
<evidence type="ECO:0000259" key="13">
    <source>
        <dbReference type="PROSITE" id="PS51199"/>
    </source>
</evidence>
<dbReference type="Gene3D" id="1.10.860.10">
    <property type="entry name" value="DNAb Helicase, Chain A"/>
    <property type="match status" value="1"/>
</dbReference>
<evidence type="ECO:0000256" key="5">
    <source>
        <dbReference type="ARBA" id="ARBA00022801"/>
    </source>
</evidence>
<dbReference type="InterPro" id="IPR007693">
    <property type="entry name" value="DNA_helicase_DnaB-like_N"/>
</dbReference>
<evidence type="ECO:0000256" key="6">
    <source>
        <dbReference type="ARBA" id="ARBA00022806"/>
    </source>
</evidence>
<dbReference type="Proteomes" id="UP000472355">
    <property type="component" value="Unassembled WGS sequence"/>
</dbReference>
<proteinExistence type="inferred from homology"/>
<evidence type="ECO:0000256" key="7">
    <source>
        <dbReference type="ARBA" id="ARBA00022840"/>
    </source>
</evidence>
<dbReference type="GO" id="GO:0016787">
    <property type="term" value="F:hydrolase activity"/>
    <property type="evidence" value="ECO:0007669"/>
    <property type="project" value="UniProtKB-KW"/>
</dbReference>
<evidence type="ECO:0000256" key="1">
    <source>
        <dbReference type="ARBA" id="ARBA00008428"/>
    </source>
</evidence>
<keyword evidence="6 12" id="KW-0347">Helicase</keyword>